<dbReference type="Proteomes" id="UP000777482">
    <property type="component" value="Unassembled WGS sequence"/>
</dbReference>
<organism evidence="3 4">
    <name type="scientific">Rhodotorula mucilaginosa</name>
    <name type="common">Yeast</name>
    <name type="synonym">Rhodotorula rubra</name>
    <dbReference type="NCBI Taxonomy" id="5537"/>
    <lineage>
        <taxon>Eukaryota</taxon>
        <taxon>Fungi</taxon>
        <taxon>Dikarya</taxon>
        <taxon>Basidiomycota</taxon>
        <taxon>Pucciniomycotina</taxon>
        <taxon>Microbotryomycetes</taxon>
        <taxon>Sporidiobolales</taxon>
        <taxon>Sporidiobolaceae</taxon>
        <taxon>Rhodotorula</taxon>
    </lineage>
</organism>
<evidence type="ECO:0000313" key="4">
    <source>
        <dbReference type="Proteomes" id="UP000777482"/>
    </source>
</evidence>
<sequence>MVARAFREDVRALLLQRLPVPAVRSPEIRLNVRSRSTRSSRTNRRPTGSENERYVLLERLGDMLLSASIGRVDYRHLRRAPQASPAAYRSLLQSNYIFSLIVLAYNLGAQLDPPFAVPFSDRDLLNDSARKTLGDAFEALVGGLEIDGQSETFHTLARRSLFHPILWPASSLPTTPLKSEQVFRVRLETTHGGKSLTAFSTTKKVAENGAARLAPLDLRSDAAASLTHFCGLGS</sequence>
<accession>A0A9P7B6W4</accession>
<dbReference type="EMBL" id="PUHQ01000029">
    <property type="protein sequence ID" value="KAG0662100.1"/>
    <property type="molecule type" value="Genomic_DNA"/>
</dbReference>
<evidence type="ECO:0000256" key="1">
    <source>
        <dbReference type="SAM" id="MobiDB-lite"/>
    </source>
</evidence>
<reference evidence="3 4" key="1">
    <citation type="submission" date="2020-11" db="EMBL/GenBank/DDBJ databases">
        <title>Kefir isolates.</title>
        <authorList>
            <person name="Marcisauskas S."/>
            <person name="Kim Y."/>
            <person name="Blasche S."/>
        </authorList>
    </citation>
    <scope>NUCLEOTIDE SEQUENCE [LARGE SCALE GENOMIC DNA]</scope>
    <source>
        <strain evidence="3 4">KR</strain>
    </source>
</reference>
<evidence type="ECO:0000259" key="2">
    <source>
        <dbReference type="PROSITE" id="PS50142"/>
    </source>
</evidence>
<keyword evidence="4" id="KW-1185">Reference proteome</keyword>
<dbReference type="OrthoDB" id="2392202at2759"/>
<dbReference type="InterPro" id="IPR036389">
    <property type="entry name" value="RNase_III_sf"/>
</dbReference>
<feature type="domain" description="RNase III" evidence="2">
    <location>
        <begin position="37"/>
        <end position="149"/>
    </location>
</feature>
<protein>
    <recommendedName>
        <fullName evidence="2">RNase III domain-containing protein</fullName>
    </recommendedName>
</protein>
<evidence type="ECO:0000313" key="3">
    <source>
        <dbReference type="EMBL" id="KAG0662100.1"/>
    </source>
</evidence>
<feature type="region of interest" description="Disordered" evidence="1">
    <location>
        <begin position="31"/>
        <end position="50"/>
    </location>
</feature>
<gene>
    <name evidence="3" type="ORF">C6P46_003493</name>
</gene>
<dbReference type="SUPFAM" id="SSF69065">
    <property type="entry name" value="RNase III domain-like"/>
    <property type="match status" value="1"/>
</dbReference>
<dbReference type="GO" id="GO:0004525">
    <property type="term" value="F:ribonuclease III activity"/>
    <property type="evidence" value="ECO:0007669"/>
    <property type="project" value="InterPro"/>
</dbReference>
<proteinExistence type="predicted"/>
<dbReference type="AlphaFoldDB" id="A0A9P7B6W4"/>
<feature type="compositionally biased region" description="Basic residues" evidence="1">
    <location>
        <begin position="35"/>
        <end position="44"/>
    </location>
</feature>
<dbReference type="GO" id="GO:0006396">
    <property type="term" value="P:RNA processing"/>
    <property type="evidence" value="ECO:0007669"/>
    <property type="project" value="InterPro"/>
</dbReference>
<dbReference type="Gene3D" id="1.10.1520.10">
    <property type="entry name" value="Ribonuclease III domain"/>
    <property type="match status" value="1"/>
</dbReference>
<name>A0A9P7B6W4_RHOMI</name>
<comment type="caution">
    <text evidence="3">The sequence shown here is derived from an EMBL/GenBank/DDBJ whole genome shotgun (WGS) entry which is preliminary data.</text>
</comment>
<dbReference type="InterPro" id="IPR000999">
    <property type="entry name" value="RNase_III_dom"/>
</dbReference>
<dbReference type="PROSITE" id="PS50142">
    <property type="entry name" value="RNASE_3_2"/>
    <property type="match status" value="1"/>
</dbReference>